<dbReference type="Gene3D" id="1.10.8.60">
    <property type="match status" value="1"/>
</dbReference>
<sequence length="319" mass="35675">MKQLIGTSPAIKEINHLITQIATKGSTVLIRGESGTGKELVANLIHHFSYRRFNSLVKINCAAIPEHLLEAELFGYSEGAFTGAKKGGAVGKFAQAHKGTIFLDEIGDLSFSTQAKLLRVIQEKEIIPIGSESSIKLDVRIIAATNANLEIMVKEGKFRDDLFYRLNVVSIYIPPLRERKEDILPLTTSFITEFNEKFNVSINGIDNKVKHIFLNYDWPGNIRELKNTLEYAYNIVDGNIIKTKHLPKYILANTNTAITSNNYFSQIGQRSLTEIVDDFEKELIQQALIKCTGNKAKAAELLGLSRPGLYKKLQKHGLI</sequence>
<gene>
    <name evidence="7" type="ORF">SAMN02745885_00293</name>
</gene>
<dbReference type="InterPro" id="IPR025944">
    <property type="entry name" value="Sigma_54_int_dom_CS"/>
</dbReference>
<dbReference type="FunFam" id="3.40.50.300:FF:000006">
    <property type="entry name" value="DNA-binding transcriptional regulator NtrC"/>
    <property type="match status" value="1"/>
</dbReference>
<dbReference type="Gene3D" id="3.40.50.300">
    <property type="entry name" value="P-loop containing nucleotide triphosphate hydrolases"/>
    <property type="match status" value="1"/>
</dbReference>
<evidence type="ECO:0000256" key="5">
    <source>
        <dbReference type="ARBA" id="ARBA00023163"/>
    </source>
</evidence>
<evidence type="ECO:0000256" key="4">
    <source>
        <dbReference type="ARBA" id="ARBA00023125"/>
    </source>
</evidence>
<keyword evidence="2" id="KW-0067">ATP-binding</keyword>
<dbReference type="SMART" id="SM00382">
    <property type="entry name" value="AAA"/>
    <property type="match status" value="1"/>
</dbReference>
<dbReference type="InterPro" id="IPR058031">
    <property type="entry name" value="AAA_lid_NorR"/>
</dbReference>
<dbReference type="InterPro" id="IPR002197">
    <property type="entry name" value="HTH_Fis"/>
</dbReference>
<evidence type="ECO:0000256" key="2">
    <source>
        <dbReference type="ARBA" id="ARBA00022840"/>
    </source>
</evidence>
<dbReference type="RefSeq" id="WP_078664446.1">
    <property type="nucleotide sequence ID" value="NZ_FUXM01000002.1"/>
</dbReference>
<reference evidence="8" key="1">
    <citation type="submission" date="2017-02" db="EMBL/GenBank/DDBJ databases">
        <authorList>
            <person name="Varghese N."/>
            <person name="Submissions S."/>
        </authorList>
    </citation>
    <scope>NUCLEOTIDE SEQUENCE [LARGE SCALE GENOMIC DNA]</scope>
    <source>
        <strain evidence="8">DSM 16521</strain>
    </source>
</reference>
<dbReference type="CDD" id="cd00009">
    <property type="entry name" value="AAA"/>
    <property type="match status" value="1"/>
</dbReference>
<keyword evidence="8" id="KW-1185">Reference proteome</keyword>
<dbReference type="PANTHER" id="PTHR32071:SF57">
    <property type="entry name" value="C4-DICARBOXYLATE TRANSPORT TRANSCRIPTIONAL REGULATORY PROTEIN DCTD"/>
    <property type="match status" value="1"/>
</dbReference>
<dbReference type="AlphaFoldDB" id="A0A1T4LTD1"/>
<evidence type="ECO:0000313" key="8">
    <source>
        <dbReference type="Proteomes" id="UP000189933"/>
    </source>
</evidence>
<evidence type="ECO:0000256" key="1">
    <source>
        <dbReference type="ARBA" id="ARBA00022741"/>
    </source>
</evidence>
<dbReference type="Gene3D" id="1.10.10.60">
    <property type="entry name" value="Homeodomain-like"/>
    <property type="match status" value="1"/>
</dbReference>
<dbReference type="InterPro" id="IPR003593">
    <property type="entry name" value="AAA+_ATPase"/>
</dbReference>
<dbReference type="Pfam" id="PF25601">
    <property type="entry name" value="AAA_lid_14"/>
    <property type="match status" value="1"/>
</dbReference>
<dbReference type="GO" id="GO:0006355">
    <property type="term" value="P:regulation of DNA-templated transcription"/>
    <property type="evidence" value="ECO:0007669"/>
    <property type="project" value="InterPro"/>
</dbReference>
<protein>
    <submittedName>
        <fullName evidence="7">Regulatory protein, Fis family</fullName>
    </submittedName>
</protein>
<keyword evidence="5" id="KW-0804">Transcription</keyword>
<dbReference type="Proteomes" id="UP000189933">
    <property type="component" value="Unassembled WGS sequence"/>
</dbReference>
<dbReference type="Pfam" id="PF02954">
    <property type="entry name" value="HTH_8"/>
    <property type="match status" value="1"/>
</dbReference>
<dbReference type="SUPFAM" id="SSF52540">
    <property type="entry name" value="P-loop containing nucleoside triphosphate hydrolases"/>
    <property type="match status" value="1"/>
</dbReference>
<accession>A0A1T4LTD1</accession>
<evidence type="ECO:0000259" key="6">
    <source>
        <dbReference type="PROSITE" id="PS50045"/>
    </source>
</evidence>
<dbReference type="SUPFAM" id="SSF46689">
    <property type="entry name" value="Homeodomain-like"/>
    <property type="match status" value="1"/>
</dbReference>
<evidence type="ECO:0000256" key="3">
    <source>
        <dbReference type="ARBA" id="ARBA00023015"/>
    </source>
</evidence>
<dbReference type="GO" id="GO:0043565">
    <property type="term" value="F:sequence-specific DNA binding"/>
    <property type="evidence" value="ECO:0007669"/>
    <property type="project" value="InterPro"/>
</dbReference>
<dbReference type="Pfam" id="PF00158">
    <property type="entry name" value="Sigma54_activat"/>
    <property type="match status" value="1"/>
</dbReference>
<name>A0A1T4LTD1_9FIRM</name>
<dbReference type="PROSITE" id="PS00676">
    <property type="entry name" value="SIGMA54_INTERACT_2"/>
    <property type="match status" value="1"/>
</dbReference>
<dbReference type="PRINTS" id="PR01590">
    <property type="entry name" value="HTHFIS"/>
</dbReference>
<dbReference type="InterPro" id="IPR025662">
    <property type="entry name" value="Sigma_54_int_dom_ATP-bd_1"/>
</dbReference>
<organism evidence="7 8">
    <name type="scientific">Carboxydocella sporoproducens DSM 16521</name>
    <dbReference type="NCBI Taxonomy" id="1121270"/>
    <lineage>
        <taxon>Bacteria</taxon>
        <taxon>Bacillati</taxon>
        <taxon>Bacillota</taxon>
        <taxon>Clostridia</taxon>
        <taxon>Eubacteriales</taxon>
        <taxon>Clostridiales Family XVI. Incertae Sedis</taxon>
        <taxon>Carboxydocella</taxon>
    </lineage>
</organism>
<dbReference type="InterPro" id="IPR009057">
    <property type="entry name" value="Homeodomain-like_sf"/>
</dbReference>
<feature type="domain" description="Sigma-54 factor interaction" evidence="6">
    <location>
        <begin position="4"/>
        <end position="234"/>
    </location>
</feature>
<dbReference type="InterPro" id="IPR002078">
    <property type="entry name" value="Sigma_54_int"/>
</dbReference>
<dbReference type="InterPro" id="IPR025943">
    <property type="entry name" value="Sigma_54_int_dom_ATP-bd_2"/>
</dbReference>
<dbReference type="InterPro" id="IPR027417">
    <property type="entry name" value="P-loop_NTPase"/>
</dbReference>
<dbReference type="PANTHER" id="PTHR32071">
    <property type="entry name" value="TRANSCRIPTIONAL REGULATORY PROTEIN"/>
    <property type="match status" value="1"/>
</dbReference>
<dbReference type="PROSITE" id="PS00675">
    <property type="entry name" value="SIGMA54_INTERACT_1"/>
    <property type="match status" value="1"/>
</dbReference>
<dbReference type="GO" id="GO:0005524">
    <property type="term" value="F:ATP binding"/>
    <property type="evidence" value="ECO:0007669"/>
    <property type="project" value="UniProtKB-KW"/>
</dbReference>
<proteinExistence type="predicted"/>
<evidence type="ECO:0000313" key="7">
    <source>
        <dbReference type="EMBL" id="SJZ57881.1"/>
    </source>
</evidence>
<dbReference type="OrthoDB" id="9765164at2"/>
<dbReference type="EMBL" id="FUXM01000002">
    <property type="protein sequence ID" value="SJZ57881.1"/>
    <property type="molecule type" value="Genomic_DNA"/>
</dbReference>
<keyword evidence="1" id="KW-0547">Nucleotide-binding</keyword>
<dbReference type="PROSITE" id="PS50045">
    <property type="entry name" value="SIGMA54_INTERACT_4"/>
    <property type="match status" value="1"/>
</dbReference>
<keyword evidence="4" id="KW-0238">DNA-binding</keyword>
<keyword evidence="3" id="KW-0805">Transcription regulation</keyword>
<dbReference type="PROSITE" id="PS00688">
    <property type="entry name" value="SIGMA54_INTERACT_3"/>
    <property type="match status" value="1"/>
</dbReference>